<dbReference type="GO" id="GO:0030151">
    <property type="term" value="F:molybdenum ion binding"/>
    <property type="evidence" value="ECO:0007669"/>
    <property type="project" value="InterPro"/>
</dbReference>
<dbReference type="InterPro" id="IPR052716">
    <property type="entry name" value="MOSC_domain"/>
</dbReference>
<dbReference type="PROSITE" id="PS51340">
    <property type="entry name" value="MOSC"/>
    <property type="match status" value="1"/>
</dbReference>
<dbReference type="RefSeq" id="WP_343049033.1">
    <property type="nucleotide sequence ID" value="NZ_JACCAC010000001.1"/>
</dbReference>
<feature type="domain" description="MOSC" evidence="1">
    <location>
        <begin position="84"/>
        <end position="259"/>
    </location>
</feature>
<dbReference type="AlphaFoldDB" id="A0A7Y9RQ30"/>
<reference evidence="2 3" key="1">
    <citation type="submission" date="2020-07" db="EMBL/GenBank/DDBJ databases">
        <title>Sequencing the genomes of 1000 actinobacteria strains.</title>
        <authorList>
            <person name="Klenk H.-P."/>
        </authorList>
    </citation>
    <scope>NUCLEOTIDE SEQUENCE [LARGE SCALE GENOMIC DNA]</scope>
    <source>
        <strain evidence="2 3">DSM 24552</strain>
    </source>
</reference>
<sequence length="267" mass="28229">MQVVAVGYAPVKGTRHTAHDAVRVEAGGVVGDRELCAVDVDRRRVLRTVQHPALLQVRAERHGPGGGQLRLVLPDGTSVDGPLTASGEELTCDYWGRDVALRLLTGPHADLLTAHLGRPVRLAAAPPGAVVYGDPVSLVTTASLRAVADQLGCRPDEVAAARFRADVVLDGEQPFAEDAWRECELDLGSARVRVTGLVPRCAVVDHDPVTGERDRPVLRALVALAQQRGADGRDGPPFGLEAVVVRPGDVRVGDAAALRPARAAQPR</sequence>
<dbReference type="InterPro" id="IPR011037">
    <property type="entry name" value="Pyrv_Knase-like_insert_dom_sf"/>
</dbReference>
<protein>
    <recommendedName>
        <fullName evidence="1">MOSC domain-containing protein</fullName>
    </recommendedName>
</protein>
<evidence type="ECO:0000259" key="1">
    <source>
        <dbReference type="PROSITE" id="PS51340"/>
    </source>
</evidence>
<evidence type="ECO:0000313" key="2">
    <source>
        <dbReference type="EMBL" id="NYG54235.1"/>
    </source>
</evidence>
<dbReference type="PANTHER" id="PTHR36930:SF1">
    <property type="entry name" value="MOSC DOMAIN-CONTAINING PROTEIN"/>
    <property type="match status" value="1"/>
</dbReference>
<dbReference type="Gene3D" id="2.40.33.20">
    <property type="entry name" value="PK beta-barrel domain-like"/>
    <property type="match status" value="1"/>
</dbReference>
<accession>A0A7Y9RQ30</accession>
<keyword evidence="3" id="KW-1185">Reference proteome</keyword>
<dbReference type="GO" id="GO:0030170">
    <property type="term" value="F:pyridoxal phosphate binding"/>
    <property type="evidence" value="ECO:0007669"/>
    <property type="project" value="InterPro"/>
</dbReference>
<proteinExistence type="predicted"/>
<dbReference type="EMBL" id="JACCAC010000001">
    <property type="protein sequence ID" value="NYG54235.1"/>
    <property type="molecule type" value="Genomic_DNA"/>
</dbReference>
<dbReference type="Pfam" id="PF03473">
    <property type="entry name" value="MOSC"/>
    <property type="match status" value="1"/>
</dbReference>
<evidence type="ECO:0000313" key="3">
    <source>
        <dbReference type="Proteomes" id="UP000544110"/>
    </source>
</evidence>
<name>A0A7Y9RQ30_9ACTN</name>
<dbReference type="Proteomes" id="UP000544110">
    <property type="component" value="Unassembled WGS sequence"/>
</dbReference>
<dbReference type="SUPFAM" id="SSF50800">
    <property type="entry name" value="PK beta-barrel domain-like"/>
    <property type="match status" value="1"/>
</dbReference>
<dbReference type="InterPro" id="IPR005302">
    <property type="entry name" value="MoCF_Sase_C"/>
</dbReference>
<dbReference type="GO" id="GO:0003824">
    <property type="term" value="F:catalytic activity"/>
    <property type="evidence" value="ECO:0007669"/>
    <property type="project" value="InterPro"/>
</dbReference>
<dbReference type="PANTHER" id="PTHR36930">
    <property type="entry name" value="METAL-SULFUR CLUSTER BIOSYNTHESIS PROTEINS YUAD-RELATED"/>
    <property type="match status" value="1"/>
</dbReference>
<gene>
    <name evidence="2" type="ORF">BJ989_000539</name>
</gene>
<comment type="caution">
    <text evidence="2">The sequence shown here is derived from an EMBL/GenBank/DDBJ whole genome shotgun (WGS) entry which is preliminary data.</text>
</comment>
<organism evidence="2 3">
    <name type="scientific">Nocardioides perillae</name>
    <dbReference type="NCBI Taxonomy" id="1119534"/>
    <lineage>
        <taxon>Bacteria</taxon>
        <taxon>Bacillati</taxon>
        <taxon>Actinomycetota</taxon>
        <taxon>Actinomycetes</taxon>
        <taxon>Propionibacteriales</taxon>
        <taxon>Nocardioidaceae</taxon>
        <taxon>Nocardioides</taxon>
    </lineage>
</organism>